<feature type="compositionally biased region" description="Basic and acidic residues" evidence="2">
    <location>
        <begin position="72"/>
        <end position="88"/>
    </location>
</feature>
<dbReference type="PROSITE" id="PS50222">
    <property type="entry name" value="EF_HAND_2"/>
    <property type="match status" value="2"/>
</dbReference>
<dbReference type="Proteomes" id="UP001530400">
    <property type="component" value="Unassembled WGS sequence"/>
</dbReference>
<reference evidence="5 6" key="1">
    <citation type="submission" date="2024-10" db="EMBL/GenBank/DDBJ databases">
        <title>Updated reference genomes for cyclostephanoid diatoms.</title>
        <authorList>
            <person name="Roberts W.R."/>
            <person name="Alverson A.J."/>
        </authorList>
    </citation>
    <scope>NUCLEOTIDE SEQUENCE [LARGE SCALE GENOMIC DNA]</scope>
    <source>
        <strain evidence="5 6">AJA010-31</strain>
    </source>
</reference>
<evidence type="ECO:0000313" key="5">
    <source>
        <dbReference type="EMBL" id="KAL3768642.1"/>
    </source>
</evidence>
<dbReference type="InterPro" id="IPR011992">
    <property type="entry name" value="EF-hand-dom_pair"/>
</dbReference>
<dbReference type="Gene3D" id="1.10.238.10">
    <property type="entry name" value="EF-hand"/>
    <property type="match status" value="1"/>
</dbReference>
<evidence type="ECO:0000256" key="3">
    <source>
        <dbReference type="SAM" id="SignalP"/>
    </source>
</evidence>
<dbReference type="InterPro" id="IPR018247">
    <property type="entry name" value="EF_Hand_1_Ca_BS"/>
</dbReference>
<evidence type="ECO:0000313" key="6">
    <source>
        <dbReference type="Proteomes" id="UP001530400"/>
    </source>
</evidence>
<dbReference type="PANTHER" id="PTHR33598">
    <property type="entry name" value="OS02G0833400 PROTEIN"/>
    <property type="match status" value="1"/>
</dbReference>
<protein>
    <recommendedName>
        <fullName evidence="4">EF-hand domain-containing protein</fullName>
    </recommendedName>
</protein>
<dbReference type="PANTHER" id="PTHR33598:SF4">
    <property type="entry name" value="OS02G0833400 PROTEIN"/>
    <property type="match status" value="1"/>
</dbReference>
<evidence type="ECO:0000256" key="1">
    <source>
        <dbReference type="ARBA" id="ARBA00022837"/>
    </source>
</evidence>
<sequence>MLLLALLLIDIPSPNGFMPHPCRTPLSRGHLRSIPKERCRTNDVYTSCCTLKRSDLFRLYAEKEPDDDGSSDESKDSNENKLKSDKESFREAIDTKIHMQEELASNTHDVDADDEEEEDPYVKIAKSEFVDDDDVGKRTIVAKSLESALTRAQPLGTSRIDWDGALQTLSQRQRDIEMGVSGNPSYAIFRYIAKDRPSEAIGKFVKEANPEIVASMSSAVSSLLGSLSNPAMGIETVVQASSERLGQLCFQLMMTGYMFRNAEYVVALKNLMNIKTDATLQEYKAAFDKLDTDNSGFLEWNEVEAMLAEVYEGKAPGFEVATFMDFFDTNGDGKISWKEFEQGFGEMKRYAPTRNQKALPVGKDKNVDDDDEEEDVTMPEQTVSGKIKLELDDERVIEVDAQEYIDDLKQQAIELKRELGIAKPSTQAAATPLAGNQPTAGIAKYIASLQGNIQPLTQGISPEVMEAMQMLIDFVLDGPVSGTGTDAQEKDERPKEMELPGSALQQLALWQLVNGYRLRETEATGDWRKMMD</sequence>
<dbReference type="AlphaFoldDB" id="A0ABD3MY63"/>
<dbReference type="Pfam" id="PF13499">
    <property type="entry name" value="EF-hand_7"/>
    <property type="match status" value="1"/>
</dbReference>
<dbReference type="SUPFAM" id="SSF47473">
    <property type="entry name" value="EF-hand"/>
    <property type="match status" value="1"/>
</dbReference>
<evidence type="ECO:0000259" key="4">
    <source>
        <dbReference type="PROSITE" id="PS50222"/>
    </source>
</evidence>
<dbReference type="CDD" id="cd00051">
    <property type="entry name" value="EFh"/>
    <property type="match status" value="1"/>
</dbReference>
<keyword evidence="6" id="KW-1185">Reference proteome</keyword>
<accession>A0ABD3MY63</accession>
<evidence type="ECO:0000256" key="2">
    <source>
        <dbReference type="SAM" id="MobiDB-lite"/>
    </source>
</evidence>
<feature type="region of interest" description="Disordered" evidence="2">
    <location>
        <begin position="63"/>
        <end position="88"/>
    </location>
</feature>
<feature type="signal peptide" evidence="3">
    <location>
        <begin position="1"/>
        <end position="16"/>
    </location>
</feature>
<dbReference type="PROSITE" id="PS00018">
    <property type="entry name" value="EF_HAND_1"/>
    <property type="match status" value="2"/>
</dbReference>
<dbReference type="Pfam" id="PF05542">
    <property type="entry name" value="DUF760"/>
    <property type="match status" value="2"/>
</dbReference>
<feature type="domain" description="EF-hand" evidence="4">
    <location>
        <begin position="315"/>
        <end position="350"/>
    </location>
</feature>
<gene>
    <name evidence="5" type="ORF">ACHAWO_001111</name>
</gene>
<feature type="domain" description="EF-hand" evidence="4">
    <location>
        <begin position="278"/>
        <end position="313"/>
    </location>
</feature>
<feature type="chain" id="PRO_5044745117" description="EF-hand domain-containing protein" evidence="3">
    <location>
        <begin position="17"/>
        <end position="532"/>
    </location>
</feature>
<dbReference type="InterPro" id="IPR002048">
    <property type="entry name" value="EF_hand_dom"/>
</dbReference>
<keyword evidence="1" id="KW-0106">Calcium</keyword>
<dbReference type="EMBL" id="JALLPJ020001342">
    <property type="protein sequence ID" value="KAL3768642.1"/>
    <property type="molecule type" value="Genomic_DNA"/>
</dbReference>
<name>A0ABD3MY63_9STRA</name>
<organism evidence="5 6">
    <name type="scientific">Cyclotella atomus</name>
    <dbReference type="NCBI Taxonomy" id="382360"/>
    <lineage>
        <taxon>Eukaryota</taxon>
        <taxon>Sar</taxon>
        <taxon>Stramenopiles</taxon>
        <taxon>Ochrophyta</taxon>
        <taxon>Bacillariophyta</taxon>
        <taxon>Coscinodiscophyceae</taxon>
        <taxon>Thalassiosirophycidae</taxon>
        <taxon>Stephanodiscales</taxon>
        <taxon>Stephanodiscaceae</taxon>
        <taxon>Cyclotella</taxon>
    </lineage>
</organism>
<dbReference type="SMART" id="SM00054">
    <property type="entry name" value="EFh"/>
    <property type="match status" value="2"/>
</dbReference>
<keyword evidence="3" id="KW-0732">Signal</keyword>
<proteinExistence type="predicted"/>
<feature type="compositionally biased region" description="Acidic residues" evidence="2">
    <location>
        <begin position="367"/>
        <end position="377"/>
    </location>
</feature>
<comment type="caution">
    <text evidence="5">The sequence shown here is derived from an EMBL/GenBank/DDBJ whole genome shotgun (WGS) entry which is preliminary data.</text>
</comment>
<feature type="region of interest" description="Disordered" evidence="2">
    <location>
        <begin position="359"/>
        <end position="381"/>
    </location>
</feature>
<dbReference type="InterPro" id="IPR008479">
    <property type="entry name" value="DUF760"/>
</dbReference>